<dbReference type="RefSeq" id="WP_021283492.1">
    <property type="nucleotide sequence ID" value="NZ_JAGGLL010000019.1"/>
</dbReference>
<comment type="caution">
    <text evidence="3">The sequence shown here is derived from an EMBL/GenBank/DDBJ whole genome shotgun (WGS) entry which is preliminary data.</text>
</comment>
<dbReference type="InterPro" id="IPR050627">
    <property type="entry name" value="Nitroreductase/BluB"/>
</dbReference>
<dbReference type="Proteomes" id="UP001519308">
    <property type="component" value="Unassembled WGS sequence"/>
</dbReference>
<evidence type="ECO:0000256" key="1">
    <source>
        <dbReference type="ARBA" id="ARBA00023027"/>
    </source>
</evidence>
<sequence>MNNLLDLIKNRRSIRKYMPDQIKDEELNLILEAGIFAPSGHNDQPWYFTVIQNKEVLDEINIKSKELMKKASTDWIVKMAENEKYHILHNAPTVIIVSGLETNNKELPYCPMADCSAAVQNMLLMAESLGVASCWVGLTTFIFEDEEEVKKLNLPEGYKPQFAVTLGYSAITKELKALPRKENVINYIK</sequence>
<evidence type="ECO:0000259" key="2">
    <source>
        <dbReference type="Pfam" id="PF00881"/>
    </source>
</evidence>
<name>A0ABS4K4K0_9CLOT</name>
<dbReference type="InterPro" id="IPR000415">
    <property type="entry name" value="Nitroreductase-like"/>
</dbReference>
<keyword evidence="4" id="KW-1185">Reference proteome</keyword>
<keyword evidence="1" id="KW-0520">NAD</keyword>
<reference evidence="3 4" key="1">
    <citation type="submission" date="2021-03" db="EMBL/GenBank/DDBJ databases">
        <title>Genomic Encyclopedia of Type Strains, Phase IV (KMG-IV): sequencing the most valuable type-strain genomes for metagenomic binning, comparative biology and taxonomic classification.</title>
        <authorList>
            <person name="Goeker M."/>
        </authorList>
    </citation>
    <scope>NUCLEOTIDE SEQUENCE [LARGE SCALE GENOMIC DNA]</scope>
    <source>
        <strain evidence="3 4">DSM 28650</strain>
    </source>
</reference>
<dbReference type="EMBL" id="JAGGLL010000019">
    <property type="protein sequence ID" value="MBP2022702.1"/>
    <property type="molecule type" value="Genomic_DNA"/>
</dbReference>
<dbReference type="InterPro" id="IPR029479">
    <property type="entry name" value="Nitroreductase"/>
</dbReference>
<dbReference type="Gene3D" id="3.40.109.10">
    <property type="entry name" value="NADH Oxidase"/>
    <property type="match status" value="1"/>
</dbReference>
<accession>A0ABS4K4K0</accession>
<evidence type="ECO:0000313" key="3">
    <source>
        <dbReference type="EMBL" id="MBP2022702.1"/>
    </source>
</evidence>
<dbReference type="SUPFAM" id="SSF55469">
    <property type="entry name" value="FMN-dependent nitroreductase-like"/>
    <property type="match status" value="1"/>
</dbReference>
<protein>
    <submittedName>
        <fullName evidence="3">Nitroreductase</fullName>
    </submittedName>
</protein>
<dbReference type="PANTHER" id="PTHR23026:SF125">
    <property type="entry name" value="OXYGEN-INSENSITIVE NAD(P)H NITROREDUCTASE"/>
    <property type="match status" value="1"/>
</dbReference>
<feature type="domain" description="Nitroreductase" evidence="2">
    <location>
        <begin position="8"/>
        <end position="168"/>
    </location>
</feature>
<gene>
    <name evidence="3" type="ORF">J2Z44_002525</name>
</gene>
<dbReference type="PANTHER" id="PTHR23026">
    <property type="entry name" value="NADPH NITROREDUCTASE"/>
    <property type="match status" value="1"/>
</dbReference>
<dbReference type="Pfam" id="PF00881">
    <property type="entry name" value="Nitroreductase"/>
    <property type="match status" value="1"/>
</dbReference>
<proteinExistence type="predicted"/>
<organism evidence="3 4">
    <name type="scientific">Clostridium punense</name>
    <dbReference type="NCBI Taxonomy" id="1054297"/>
    <lineage>
        <taxon>Bacteria</taxon>
        <taxon>Bacillati</taxon>
        <taxon>Bacillota</taxon>
        <taxon>Clostridia</taxon>
        <taxon>Eubacteriales</taxon>
        <taxon>Clostridiaceae</taxon>
        <taxon>Clostridium</taxon>
    </lineage>
</organism>
<evidence type="ECO:0000313" key="4">
    <source>
        <dbReference type="Proteomes" id="UP001519308"/>
    </source>
</evidence>